<keyword evidence="3" id="KW-0597">Phosphoprotein</keyword>
<feature type="modified residue" description="4-aspartylphosphate" evidence="3">
    <location>
        <position position="56"/>
    </location>
</feature>
<dbReference type="Pfam" id="PF00072">
    <property type="entry name" value="Response_reg"/>
    <property type="match status" value="1"/>
</dbReference>
<comment type="function">
    <text evidence="2">May play the central regulatory role in sporulation. It may be an element of the effector pathway responsible for the activation of sporulation genes in response to nutritional stress. Spo0A may act in concert with spo0H (a sigma factor) to control the expression of some genes that are critical to the sporulation process.</text>
</comment>
<dbReference type="Proteomes" id="UP000823990">
    <property type="component" value="Unassembled WGS sequence"/>
</dbReference>
<evidence type="ECO:0000256" key="1">
    <source>
        <dbReference type="ARBA" id="ARBA00018672"/>
    </source>
</evidence>
<dbReference type="InterPro" id="IPR046947">
    <property type="entry name" value="LytR-like"/>
</dbReference>
<dbReference type="PROSITE" id="PS50930">
    <property type="entry name" value="HTH_LYTTR"/>
    <property type="match status" value="1"/>
</dbReference>
<dbReference type="InterPro" id="IPR011006">
    <property type="entry name" value="CheY-like_superfamily"/>
</dbReference>
<proteinExistence type="predicted"/>
<organism evidence="6 7">
    <name type="scientific">Candidatus Protoclostridium stercorigallinarum</name>
    <dbReference type="NCBI Taxonomy" id="2838741"/>
    <lineage>
        <taxon>Bacteria</taxon>
        <taxon>Bacillati</taxon>
        <taxon>Bacillota</taxon>
        <taxon>Clostridia</taxon>
        <taxon>Candidatus Protoclostridium</taxon>
    </lineage>
</organism>
<dbReference type="GO" id="GO:0003677">
    <property type="term" value="F:DNA binding"/>
    <property type="evidence" value="ECO:0007669"/>
    <property type="project" value="UniProtKB-KW"/>
</dbReference>
<comment type="caution">
    <text evidence="6">The sequence shown here is derived from an EMBL/GenBank/DDBJ whole genome shotgun (WGS) entry which is preliminary data.</text>
</comment>
<keyword evidence="6" id="KW-0238">DNA-binding</keyword>
<dbReference type="PROSITE" id="PS50110">
    <property type="entry name" value="RESPONSE_REGULATORY"/>
    <property type="match status" value="1"/>
</dbReference>
<dbReference type="SMART" id="SM00850">
    <property type="entry name" value="LytTR"/>
    <property type="match status" value="1"/>
</dbReference>
<evidence type="ECO:0000313" key="7">
    <source>
        <dbReference type="Proteomes" id="UP000823990"/>
    </source>
</evidence>
<dbReference type="EMBL" id="DXHS01000091">
    <property type="protein sequence ID" value="HIW02844.1"/>
    <property type="molecule type" value="Genomic_DNA"/>
</dbReference>
<accession>A0A9D1Q071</accession>
<evidence type="ECO:0000259" key="4">
    <source>
        <dbReference type="PROSITE" id="PS50110"/>
    </source>
</evidence>
<dbReference type="SUPFAM" id="SSF52172">
    <property type="entry name" value="CheY-like"/>
    <property type="match status" value="1"/>
</dbReference>
<reference evidence="6" key="1">
    <citation type="journal article" date="2021" name="PeerJ">
        <title>Extensive microbial diversity within the chicken gut microbiome revealed by metagenomics and culture.</title>
        <authorList>
            <person name="Gilroy R."/>
            <person name="Ravi A."/>
            <person name="Getino M."/>
            <person name="Pursley I."/>
            <person name="Horton D.L."/>
            <person name="Alikhan N.F."/>
            <person name="Baker D."/>
            <person name="Gharbi K."/>
            <person name="Hall N."/>
            <person name="Watson M."/>
            <person name="Adriaenssens E.M."/>
            <person name="Foster-Nyarko E."/>
            <person name="Jarju S."/>
            <person name="Secka A."/>
            <person name="Antonio M."/>
            <person name="Oren A."/>
            <person name="Chaudhuri R.R."/>
            <person name="La Ragione R."/>
            <person name="Hildebrand F."/>
            <person name="Pallen M.J."/>
        </authorList>
    </citation>
    <scope>NUCLEOTIDE SEQUENCE</scope>
    <source>
        <strain evidence="6">12435</strain>
    </source>
</reference>
<dbReference type="Pfam" id="PF04397">
    <property type="entry name" value="LytTR"/>
    <property type="match status" value="1"/>
</dbReference>
<evidence type="ECO:0000256" key="2">
    <source>
        <dbReference type="ARBA" id="ARBA00024867"/>
    </source>
</evidence>
<dbReference type="Gene3D" id="2.40.50.1020">
    <property type="entry name" value="LytTr DNA-binding domain"/>
    <property type="match status" value="1"/>
</dbReference>
<dbReference type="InterPro" id="IPR007492">
    <property type="entry name" value="LytTR_DNA-bd_dom"/>
</dbReference>
<feature type="domain" description="HTH LytTR-type" evidence="5">
    <location>
        <begin position="130"/>
        <end position="230"/>
    </location>
</feature>
<sequence length="236" mass="26200">MRITIVEDEDTDAELLGRLIREYADRSGRAAAVDRYTDPQAFFDSRSDAPDVLFLDICMPGINGMEAARRIRENNSRLIIVFVTNMVQYAVDGYSVQATDFIVKPASAASVNRVMDRVCAIMDADSEKKISVKDSVSGKVSMLSVGDIYYVEVSLHRLTWHTKSGNIADWGTLDAVRGKLPAKVFSRCHVSYLVNLAYVKEMKKDSVVVAGETIPVSRSQKKNFCADLAKYLGEGR</sequence>
<dbReference type="AlphaFoldDB" id="A0A9D1Q071"/>
<feature type="domain" description="Response regulatory" evidence="4">
    <location>
        <begin position="2"/>
        <end position="119"/>
    </location>
</feature>
<dbReference type="PANTHER" id="PTHR37299:SF1">
    <property type="entry name" value="STAGE 0 SPORULATION PROTEIN A HOMOLOG"/>
    <property type="match status" value="1"/>
</dbReference>
<protein>
    <recommendedName>
        <fullName evidence="1">Stage 0 sporulation protein A homolog</fullName>
    </recommendedName>
</protein>
<dbReference type="PANTHER" id="PTHR37299">
    <property type="entry name" value="TRANSCRIPTIONAL REGULATOR-RELATED"/>
    <property type="match status" value="1"/>
</dbReference>
<dbReference type="Gene3D" id="3.40.50.2300">
    <property type="match status" value="1"/>
</dbReference>
<name>A0A9D1Q071_9FIRM</name>
<dbReference type="InterPro" id="IPR001789">
    <property type="entry name" value="Sig_transdc_resp-reg_receiver"/>
</dbReference>
<dbReference type="GO" id="GO:0000156">
    <property type="term" value="F:phosphorelay response regulator activity"/>
    <property type="evidence" value="ECO:0007669"/>
    <property type="project" value="InterPro"/>
</dbReference>
<evidence type="ECO:0000256" key="3">
    <source>
        <dbReference type="PROSITE-ProRule" id="PRU00169"/>
    </source>
</evidence>
<evidence type="ECO:0000313" key="6">
    <source>
        <dbReference type="EMBL" id="HIW02844.1"/>
    </source>
</evidence>
<gene>
    <name evidence="6" type="ORF">H9892_05850</name>
</gene>
<reference evidence="6" key="2">
    <citation type="submission" date="2021-04" db="EMBL/GenBank/DDBJ databases">
        <authorList>
            <person name="Gilroy R."/>
        </authorList>
    </citation>
    <scope>NUCLEOTIDE SEQUENCE</scope>
    <source>
        <strain evidence="6">12435</strain>
    </source>
</reference>
<evidence type="ECO:0000259" key="5">
    <source>
        <dbReference type="PROSITE" id="PS50930"/>
    </source>
</evidence>
<dbReference type="SMART" id="SM00448">
    <property type="entry name" value="REC"/>
    <property type="match status" value="1"/>
</dbReference>